<feature type="domain" description="Phosphate acetyl/butaryl transferase" evidence="4">
    <location>
        <begin position="90"/>
        <end position="305"/>
    </location>
</feature>
<dbReference type="AlphaFoldDB" id="A0A7K1KNN2"/>
<name>A0A7K1KNN2_9BACT</name>
<sequence>MPSQEPVTSLDGLVRAALARGPGVPMPRVAIARSAEGFVLRAGIEAFEKGIAEPILIGDMDATRRIADERGLDISRFRAIEMADDQGAVAEAVRLFRQGEAQLIMKGLVSTATLLKAVLDKETGVPHPSRILSHVSVFESPLDGRLMLMTDPGVNISPTLQRKADILRNALDVARCLGMAAPRAAILAATEKVNYPAMPATLDGDILTKMAARGEFGDAVVSGPLSLDLAVSAEIAACKRYEGPVAGCADILVTPDIEAGNILYKCLSVFSARVMAAVVVGSRVPVVVPSRGDSNASKFHSIALASLLALRGCG</sequence>
<organism evidence="5 6">
    <name type="scientific">Pseudodesulfovibrio alkaliphilus</name>
    <dbReference type="NCBI Taxonomy" id="2661613"/>
    <lineage>
        <taxon>Bacteria</taxon>
        <taxon>Pseudomonadati</taxon>
        <taxon>Thermodesulfobacteriota</taxon>
        <taxon>Desulfovibrionia</taxon>
        <taxon>Desulfovibrionales</taxon>
        <taxon>Desulfovibrionaceae</taxon>
    </lineage>
</organism>
<dbReference type="Proteomes" id="UP000461162">
    <property type="component" value="Unassembled WGS sequence"/>
</dbReference>
<keyword evidence="3" id="KW-0012">Acyltransferase</keyword>
<dbReference type="PANTHER" id="PTHR43356:SF2">
    <property type="entry name" value="PHOSPHATE ACETYLTRANSFERASE"/>
    <property type="match status" value="1"/>
</dbReference>
<gene>
    <name evidence="5" type="ORF">GKC30_08430</name>
</gene>
<keyword evidence="2 5" id="KW-0808">Transferase</keyword>
<proteinExistence type="inferred from homology"/>
<evidence type="ECO:0000313" key="5">
    <source>
        <dbReference type="EMBL" id="MUM77657.1"/>
    </source>
</evidence>
<dbReference type="InterPro" id="IPR050500">
    <property type="entry name" value="Phos_Acetyltrans/Butyryltrans"/>
</dbReference>
<dbReference type="GO" id="GO:0016746">
    <property type="term" value="F:acyltransferase activity"/>
    <property type="evidence" value="ECO:0007669"/>
    <property type="project" value="UniProtKB-KW"/>
</dbReference>
<evidence type="ECO:0000256" key="2">
    <source>
        <dbReference type="ARBA" id="ARBA00022679"/>
    </source>
</evidence>
<comment type="similarity">
    <text evidence="1">Belongs to the phosphate acetyltransferase and butyryltransferase family.</text>
</comment>
<dbReference type="SUPFAM" id="SSF53659">
    <property type="entry name" value="Isocitrate/Isopropylmalate dehydrogenase-like"/>
    <property type="match status" value="1"/>
</dbReference>
<evidence type="ECO:0000313" key="6">
    <source>
        <dbReference type="Proteomes" id="UP000461162"/>
    </source>
</evidence>
<evidence type="ECO:0000259" key="4">
    <source>
        <dbReference type="Pfam" id="PF01515"/>
    </source>
</evidence>
<dbReference type="PANTHER" id="PTHR43356">
    <property type="entry name" value="PHOSPHATE ACETYLTRANSFERASE"/>
    <property type="match status" value="1"/>
</dbReference>
<dbReference type="Pfam" id="PF01515">
    <property type="entry name" value="PTA_PTB"/>
    <property type="match status" value="1"/>
</dbReference>
<dbReference type="Gene3D" id="3.40.718.10">
    <property type="entry name" value="Isopropylmalate Dehydrogenase"/>
    <property type="match status" value="1"/>
</dbReference>
<evidence type="ECO:0000256" key="3">
    <source>
        <dbReference type="ARBA" id="ARBA00023315"/>
    </source>
</evidence>
<dbReference type="InterPro" id="IPR012147">
    <property type="entry name" value="P_Ac_Bu_trans"/>
</dbReference>
<protein>
    <submittedName>
        <fullName evidence="5">Phosphate butyryltransferase</fullName>
    </submittedName>
</protein>
<dbReference type="EMBL" id="WODC01000004">
    <property type="protein sequence ID" value="MUM77657.1"/>
    <property type="molecule type" value="Genomic_DNA"/>
</dbReference>
<keyword evidence="6" id="KW-1185">Reference proteome</keyword>
<evidence type="ECO:0000256" key="1">
    <source>
        <dbReference type="ARBA" id="ARBA00005656"/>
    </source>
</evidence>
<dbReference type="InterPro" id="IPR002505">
    <property type="entry name" value="PTA_PTB"/>
</dbReference>
<accession>A0A7K1KNN2</accession>
<dbReference type="PIRSF" id="PIRSF000428">
    <property type="entry name" value="P_Ac_trans"/>
    <property type="match status" value="1"/>
</dbReference>
<reference evidence="5 6" key="1">
    <citation type="submission" date="2019-11" db="EMBL/GenBank/DDBJ databases">
        <title>Pseudodesulfovibrio alkaliphilus, sp. nov., an alkaliphilic sulfate-reducing bacteria from mud volcano of Taman peninsula, Russia.</title>
        <authorList>
            <person name="Frolova A."/>
            <person name="Merkel A.Y."/>
            <person name="Slobodkin A.I."/>
        </authorList>
    </citation>
    <scope>NUCLEOTIDE SEQUENCE [LARGE SCALE GENOMIC DNA]</scope>
    <source>
        <strain evidence="5 6">F-1</strain>
    </source>
</reference>
<comment type="caution">
    <text evidence="5">The sequence shown here is derived from an EMBL/GenBank/DDBJ whole genome shotgun (WGS) entry which is preliminary data.</text>
</comment>